<dbReference type="InterPro" id="IPR006620">
    <property type="entry name" value="Pro_4_hyd_alph"/>
</dbReference>
<dbReference type="Gene3D" id="2.60.120.620">
    <property type="entry name" value="q2cbj1_9rhob like domain"/>
    <property type="match status" value="1"/>
</dbReference>
<dbReference type="GO" id="GO:0005506">
    <property type="term" value="F:iron ion binding"/>
    <property type="evidence" value="ECO:0007669"/>
    <property type="project" value="InterPro"/>
</dbReference>
<keyword evidence="10" id="KW-1133">Transmembrane helix</keyword>
<dbReference type="InterPro" id="IPR045054">
    <property type="entry name" value="P4HA-like"/>
</dbReference>
<evidence type="ECO:0000256" key="8">
    <source>
        <dbReference type="ARBA" id="ARBA00022964"/>
    </source>
</evidence>
<dbReference type="GO" id="GO:0005789">
    <property type="term" value="C:endoplasmic reticulum membrane"/>
    <property type="evidence" value="ECO:0007669"/>
    <property type="project" value="UniProtKB-SubCell"/>
</dbReference>
<protein>
    <recommendedName>
        <fullName evidence="4">procollagen-proline 4-dioxygenase</fullName>
        <ecNumber evidence="4">1.14.11.2</ecNumber>
    </recommendedName>
</protein>
<keyword evidence="11" id="KW-0560">Oxidoreductase</keyword>
<sequence>MARLLSVLILVTLATSFNWFRSQSRKELRIKQVIQDQKVKPGGRTNPTMPDPSRVLQISWHPRVFLYQDFLSEEECDELMASEKTIVAEIEERISAWTFLPRENSEPLKVLQYEGEDPEQTYSYLDKNSTQLQDEPLMATVILYLSNVTSGGQILFPKSTCSESNCGESNCTIKPTKGNALLFFNSNLDATPDDTSSHARCPVIEGKMGYAIKLFYLKAVSRAERDAIVSDDCVDEDDNCPRWAAIGECSRNPVFMVGSPDYYGTCRRSCSAC</sequence>
<evidence type="ECO:0000256" key="4">
    <source>
        <dbReference type="ARBA" id="ARBA00012269"/>
    </source>
</evidence>
<evidence type="ECO:0000256" key="14">
    <source>
        <dbReference type="ARBA" id="ARBA00049169"/>
    </source>
</evidence>
<keyword evidence="6" id="KW-0479">Metal-binding</keyword>
<feature type="chain" id="PRO_5016385487" description="procollagen-proline 4-dioxygenase" evidence="15">
    <location>
        <begin position="17"/>
        <end position="273"/>
    </location>
</feature>
<evidence type="ECO:0000256" key="10">
    <source>
        <dbReference type="ARBA" id="ARBA00022989"/>
    </source>
</evidence>
<dbReference type="SMART" id="SM00702">
    <property type="entry name" value="P4Hc"/>
    <property type="match status" value="1"/>
</dbReference>
<dbReference type="InterPro" id="IPR003582">
    <property type="entry name" value="ShKT_dom"/>
</dbReference>
<proteinExistence type="inferred from homology"/>
<feature type="signal peptide" evidence="15">
    <location>
        <begin position="1"/>
        <end position="16"/>
    </location>
</feature>
<keyword evidence="5" id="KW-0812">Transmembrane</keyword>
<dbReference type="AlphaFoldDB" id="A0A328E0C1"/>
<evidence type="ECO:0000256" key="12">
    <source>
        <dbReference type="ARBA" id="ARBA00023004"/>
    </source>
</evidence>
<evidence type="ECO:0000256" key="2">
    <source>
        <dbReference type="ARBA" id="ARBA00004648"/>
    </source>
</evidence>
<comment type="cofactor">
    <cofactor evidence="1">
        <name>L-ascorbate</name>
        <dbReference type="ChEBI" id="CHEBI:38290"/>
    </cofactor>
</comment>
<accession>A0A328E0C1</accession>
<evidence type="ECO:0000259" key="16">
    <source>
        <dbReference type="PROSITE" id="PS51670"/>
    </source>
</evidence>
<keyword evidence="13" id="KW-0472">Membrane</keyword>
<evidence type="ECO:0000256" key="5">
    <source>
        <dbReference type="ARBA" id="ARBA00022692"/>
    </source>
</evidence>
<comment type="similarity">
    <text evidence="3">Belongs to the P4HA family.</text>
</comment>
<reference evidence="17 18" key="1">
    <citation type="submission" date="2018-06" db="EMBL/GenBank/DDBJ databases">
        <title>The Genome of Cuscuta australis (Dodder) Provides Insight into the Evolution of Plant Parasitism.</title>
        <authorList>
            <person name="Liu H."/>
        </authorList>
    </citation>
    <scope>NUCLEOTIDE SEQUENCE [LARGE SCALE GENOMIC DNA]</scope>
    <source>
        <strain evidence="18">cv. Yunnan</strain>
        <tissue evidence="17">Vines</tissue>
    </source>
</reference>
<dbReference type="PANTHER" id="PTHR10869">
    <property type="entry name" value="PROLYL 4-HYDROXYLASE ALPHA SUBUNIT"/>
    <property type="match status" value="1"/>
</dbReference>
<keyword evidence="18" id="KW-1185">Reference proteome</keyword>
<evidence type="ECO:0000313" key="17">
    <source>
        <dbReference type="EMBL" id="RAL51422.1"/>
    </source>
</evidence>
<keyword evidence="7" id="KW-0256">Endoplasmic reticulum</keyword>
<dbReference type="PANTHER" id="PTHR10869:SF102">
    <property type="entry name" value="PROLYL 4-HYDROXYLASE 12-RELATED"/>
    <property type="match status" value="1"/>
</dbReference>
<dbReference type="GO" id="GO:0031418">
    <property type="term" value="F:L-ascorbic acid binding"/>
    <property type="evidence" value="ECO:0007669"/>
    <property type="project" value="InterPro"/>
</dbReference>
<dbReference type="SMART" id="SM00254">
    <property type="entry name" value="ShKT"/>
    <property type="match status" value="1"/>
</dbReference>
<evidence type="ECO:0000256" key="11">
    <source>
        <dbReference type="ARBA" id="ARBA00023002"/>
    </source>
</evidence>
<dbReference type="GO" id="GO:0004656">
    <property type="term" value="F:procollagen-proline 4-dioxygenase activity"/>
    <property type="evidence" value="ECO:0007669"/>
    <property type="project" value="UniProtKB-EC"/>
</dbReference>
<evidence type="ECO:0000256" key="13">
    <source>
        <dbReference type="ARBA" id="ARBA00023136"/>
    </source>
</evidence>
<gene>
    <name evidence="17" type="ORF">DM860_010924</name>
</gene>
<dbReference type="EMBL" id="NQVE01000050">
    <property type="protein sequence ID" value="RAL51422.1"/>
    <property type="molecule type" value="Genomic_DNA"/>
</dbReference>
<dbReference type="Proteomes" id="UP000249390">
    <property type="component" value="Unassembled WGS sequence"/>
</dbReference>
<organism evidence="17 18">
    <name type="scientific">Cuscuta australis</name>
    <dbReference type="NCBI Taxonomy" id="267555"/>
    <lineage>
        <taxon>Eukaryota</taxon>
        <taxon>Viridiplantae</taxon>
        <taxon>Streptophyta</taxon>
        <taxon>Embryophyta</taxon>
        <taxon>Tracheophyta</taxon>
        <taxon>Spermatophyta</taxon>
        <taxon>Magnoliopsida</taxon>
        <taxon>eudicotyledons</taxon>
        <taxon>Gunneridae</taxon>
        <taxon>Pentapetalae</taxon>
        <taxon>asterids</taxon>
        <taxon>lamiids</taxon>
        <taxon>Solanales</taxon>
        <taxon>Convolvulaceae</taxon>
        <taxon>Cuscuteae</taxon>
        <taxon>Cuscuta</taxon>
        <taxon>Cuscuta subgen. Grammica</taxon>
        <taxon>Cuscuta sect. Cleistogrammica</taxon>
    </lineage>
</organism>
<evidence type="ECO:0000256" key="15">
    <source>
        <dbReference type="SAM" id="SignalP"/>
    </source>
</evidence>
<keyword evidence="9" id="KW-0735">Signal-anchor</keyword>
<name>A0A328E0C1_9ASTE</name>
<evidence type="ECO:0000256" key="6">
    <source>
        <dbReference type="ARBA" id="ARBA00022723"/>
    </source>
</evidence>
<comment type="catalytic activity">
    <reaction evidence="14">
        <text>L-prolyl-[collagen] + 2-oxoglutarate + O2 = trans-4-hydroxy-L-prolyl-[collagen] + succinate + CO2</text>
        <dbReference type="Rhea" id="RHEA:18945"/>
        <dbReference type="Rhea" id="RHEA-COMP:11676"/>
        <dbReference type="Rhea" id="RHEA-COMP:11680"/>
        <dbReference type="ChEBI" id="CHEBI:15379"/>
        <dbReference type="ChEBI" id="CHEBI:16526"/>
        <dbReference type="ChEBI" id="CHEBI:16810"/>
        <dbReference type="ChEBI" id="CHEBI:30031"/>
        <dbReference type="ChEBI" id="CHEBI:50342"/>
        <dbReference type="ChEBI" id="CHEBI:61965"/>
        <dbReference type="EC" id="1.14.11.2"/>
    </reaction>
</comment>
<dbReference type="EC" id="1.14.11.2" evidence="4"/>
<evidence type="ECO:0000256" key="9">
    <source>
        <dbReference type="ARBA" id="ARBA00022968"/>
    </source>
</evidence>
<evidence type="ECO:0000256" key="7">
    <source>
        <dbReference type="ARBA" id="ARBA00022824"/>
    </source>
</evidence>
<comment type="subcellular location">
    <subcellularLocation>
        <location evidence="2">Endoplasmic reticulum membrane</location>
        <topology evidence="2">Single-pass type II membrane protein</topology>
    </subcellularLocation>
</comment>
<evidence type="ECO:0000256" key="3">
    <source>
        <dbReference type="ARBA" id="ARBA00006511"/>
    </source>
</evidence>
<feature type="domain" description="ShKT" evidence="16">
    <location>
        <begin position="233"/>
        <end position="273"/>
    </location>
</feature>
<keyword evidence="15" id="KW-0732">Signal</keyword>
<comment type="caution">
    <text evidence="17">The sequence shown here is derived from an EMBL/GenBank/DDBJ whole genome shotgun (WGS) entry which is preliminary data.</text>
</comment>
<keyword evidence="12" id="KW-0408">Iron</keyword>
<evidence type="ECO:0000313" key="18">
    <source>
        <dbReference type="Proteomes" id="UP000249390"/>
    </source>
</evidence>
<keyword evidence="8" id="KW-0223">Dioxygenase</keyword>
<evidence type="ECO:0000256" key="1">
    <source>
        <dbReference type="ARBA" id="ARBA00001961"/>
    </source>
</evidence>
<dbReference type="PROSITE" id="PS51670">
    <property type="entry name" value="SHKT"/>
    <property type="match status" value="1"/>
</dbReference>